<protein>
    <submittedName>
        <fullName evidence="2">Eukaryotic translation initiation factor 5</fullName>
    </submittedName>
</protein>
<name>A0AC35U2A1_9BILA</name>
<reference evidence="2" key="1">
    <citation type="submission" date="2016-11" db="UniProtKB">
        <authorList>
            <consortium name="WormBaseParasite"/>
        </authorList>
    </citation>
    <scope>IDENTIFICATION</scope>
    <source>
        <strain evidence="2">KR3021</strain>
    </source>
</reference>
<evidence type="ECO:0000313" key="2">
    <source>
        <dbReference type="WBParaSite" id="RSKR_0000691400.1"/>
    </source>
</evidence>
<sequence>MASRNNINVNRSVIDPYYRYKMPKLQAKVEGKGNGIKTVISNMTEIAKSLERPPMYPTKYFGCELGAQTNFDNKNERYIVNGDHDATKLQDLLDGFIKKFVLCANCENPETTFTIKRGTIHSKCKACGHSSIVDPTHKLSTYILKNPPSSDDDSYKKENAPNGSPTEDKNSDSFEFDEQKIKEIEDDDNWAPEPVECDTNVSAAIGKLIISADLDKSIEERLDMLYEFMKKAKADGTITKGKLIADEADRLELKVKAPLLLAEVLFDTNILKQLGEYKVLLQTLCVREKKAQRYLLGGIEQVIFHFKDVLLPKSAHIIKALYDLDICEEDNILAWGEKPSKKYVSKEFSASILEKAKPVLEWLKNADVETSEEESDDEIEFNDRAQHGNKQPAPTNGSSNGNHAVSSTANGSSDGEEIDIDDI</sequence>
<organism evidence="1 2">
    <name type="scientific">Rhabditophanes sp. KR3021</name>
    <dbReference type="NCBI Taxonomy" id="114890"/>
    <lineage>
        <taxon>Eukaryota</taxon>
        <taxon>Metazoa</taxon>
        <taxon>Ecdysozoa</taxon>
        <taxon>Nematoda</taxon>
        <taxon>Chromadorea</taxon>
        <taxon>Rhabditida</taxon>
        <taxon>Tylenchina</taxon>
        <taxon>Panagrolaimomorpha</taxon>
        <taxon>Strongyloidoidea</taxon>
        <taxon>Alloionematidae</taxon>
        <taxon>Rhabditophanes</taxon>
    </lineage>
</organism>
<proteinExistence type="predicted"/>
<dbReference type="Proteomes" id="UP000095286">
    <property type="component" value="Unplaced"/>
</dbReference>
<dbReference type="WBParaSite" id="RSKR_0000691400.1">
    <property type="protein sequence ID" value="RSKR_0000691400.1"/>
    <property type="gene ID" value="RSKR_0000691400"/>
</dbReference>
<evidence type="ECO:0000313" key="1">
    <source>
        <dbReference type="Proteomes" id="UP000095286"/>
    </source>
</evidence>
<accession>A0AC35U2A1</accession>